<proteinExistence type="predicted"/>
<feature type="region of interest" description="Disordered" evidence="1">
    <location>
        <begin position="63"/>
        <end position="82"/>
    </location>
</feature>
<gene>
    <name evidence="2" type="ORF">CEXT_383301</name>
</gene>
<dbReference type="EMBL" id="BPLR01017212">
    <property type="protein sequence ID" value="GIY89473.1"/>
    <property type="molecule type" value="Genomic_DNA"/>
</dbReference>
<sequence length="82" mass="9086">MSDGNGHSSIQYVCCETAGLLGYLSSEWAFIAAWSGWSKQFYSLRRSLSIHPVDPSLWTLQGENPHSLSPRSLFPQSLPTLS</sequence>
<reference evidence="2 3" key="1">
    <citation type="submission" date="2021-06" db="EMBL/GenBank/DDBJ databases">
        <title>Caerostris extrusa draft genome.</title>
        <authorList>
            <person name="Kono N."/>
            <person name="Arakawa K."/>
        </authorList>
    </citation>
    <scope>NUCLEOTIDE SEQUENCE [LARGE SCALE GENOMIC DNA]</scope>
</reference>
<dbReference type="AlphaFoldDB" id="A0AAV4X463"/>
<evidence type="ECO:0000256" key="1">
    <source>
        <dbReference type="SAM" id="MobiDB-lite"/>
    </source>
</evidence>
<evidence type="ECO:0000313" key="2">
    <source>
        <dbReference type="EMBL" id="GIY89473.1"/>
    </source>
</evidence>
<dbReference type="Proteomes" id="UP001054945">
    <property type="component" value="Unassembled WGS sequence"/>
</dbReference>
<keyword evidence="3" id="KW-1185">Reference proteome</keyword>
<organism evidence="2 3">
    <name type="scientific">Caerostris extrusa</name>
    <name type="common">Bark spider</name>
    <name type="synonym">Caerostris bankana</name>
    <dbReference type="NCBI Taxonomy" id="172846"/>
    <lineage>
        <taxon>Eukaryota</taxon>
        <taxon>Metazoa</taxon>
        <taxon>Ecdysozoa</taxon>
        <taxon>Arthropoda</taxon>
        <taxon>Chelicerata</taxon>
        <taxon>Arachnida</taxon>
        <taxon>Araneae</taxon>
        <taxon>Araneomorphae</taxon>
        <taxon>Entelegynae</taxon>
        <taxon>Araneoidea</taxon>
        <taxon>Araneidae</taxon>
        <taxon>Caerostris</taxon>
    </lineage>
</organism>
<comment type="caution">
    <text evidence="2">The sequence shown here is derived from an EMBL/GenBank/DDBJ whole genome shotgun (WGS) entry which is preliminary data.</text>
</comment>
<protein>
    <submittedName>
        <fullName evidence="2">Uncharacterized protein</fullName>
    </submittedName>
</protein>
<accession>A0AAV4X463</accession>
<evidence type="ECO:0000313" key="3">
    <source>
        <dbReference type="Proteomes" id="UP001054945"/>
    </source>
</evidence>
<name>A0AAV4X463_CAEEX</name>